<dbReference type="PANTHER" id="PTHR46797">
    <property type="entry name" value="HTH-TYPE TRANSCRIPTIONAL REGULATOR"/>
    <property type="match status" value="1"/>
</dbReference>
<dbReference type="Proteomes" id="UP000199705">
    <property type="component" value="Unassembled WGS sequence"/>
</dbReference>
<protein>
    <submittedName>
        <fullName evidence="3">DNA adenine methylase</fullName>
    </submittedName>
</protein>
<dbReference type="GO" id="GO:0008168">
    <property type="term" value="F:methyltransferase activity"/>
    <property type="evidence" value="ECO:0007669"/>
    <property type="project" value="UniProtKB-KW"/>
</dbReference>
<gene>
    <name evidence="3" type="ORF">SAMN05192573_10783</name>
</gene>
<dbReference type="AlphaFoldDB" id="A0A1G8A3M4"/>
<evidence type="ECO:0000256" key="1">
    <source>
        <dbReference type="ARBA" id="ARBA00023125"/>
    </source>
</evidence>
<dbReference type="PROSITE" id="PS50943">
    <property type="entry name" value="HTH_CROC1"/>
    <property type="match status" value="1"/>
</dbReference>
<evidence type="ECO:0000259" key="2">
    <source>
        <dbReference type="PROSITE" id="PS50943"/>
    </source>
</evidence>
<organism evidence="3 4">
    <name type="scientific">Mucilaginibacter gossypii</name>
    <dbReference type="NCBI Taxonomy" id="551996"/>
    <lineage>
        <taxon>Bacteria</taxon>
        <taxon>Pseudomonadati</taxon>
        <taxon>Bacteroidota</taxon>
        <taxon>Sphingobacteriia</taxon>
        <taxon>Sphingobacteriales</taxon>
        <taxon>Sphingobacteriaceae</taxon>
        <taxon>Mucilaginibacter</taxon>
    </lineage>
</organism>
<dbReference type="InterPro" id="IPR010982">
    <property type="entry name" value="Lambda_DNA-bd_dom_sf"/>
</dbReference>
<dbReference type="InterPro" id="IPR001387">
    <property type="entry name" value="Cro/C1-type_HTH"/>
</dbReference>
<dbReference type="PANTHER" id="PTHR46797:SF1">
    <property type="entry name" value="METHYLPHOSPHONATE SYNTHASE"/>
    <property type="match status" value="1"/>
</dbReference>
<dbReference type="RefSeq" id="WP_091168589.1">
    <property type="nucleotide sequence ID" value="NZ_FNCG01000007.1"/>
</dbReference>
<dbReference type="GO" id="GO:0003677">
    <property type="term" value="F:DNA binding"/>
    <property type="evidence" value="ECO:0007669"/>
    <property type="project" value="UniProtKB-KW"/>
</dbReference>
<evidence type="ECO:0000313" key="4">
    <source>
        <dbReference type="Proteomes" id="UP000199705"/>
    </source>
</evidence>
<dbReference type="InterPro" id="IPR050807">
    <property type="entry name" value="TransReg_Diox_bact_type"/>
</dbReference>
<keyword evidence="3" id="KW-0489">Methyltransferase</keyword>
<dbReference type="Pfam" id="PF01381">
    <property type="entry name" value="HTH_3"/>
    <property type="match status" value="1"/>
</dbReference>
<dbReference type="GO" id="GO:0032259">
    <property type="term" value="P:methylation"/>
    <property type="evidence" value="ECO:0007669"/>
    <property type="project" value="UniProtKB-KW"/>
</dbReference>
<feature type="domain" description="HTH cro/C1-type" evidence="2">
    <location>
        <begin position="17"/>
        <end position="71"/>
    </location>
</feature>
<proteinExistence type="predicted"/>
<name>A0A1G8A3M4_9SPHI</name>
<accession>A0A1G8A3M4</accession>
<dbReference type="Gene3D" id="1.10.260.40">
    <property type="entry name" value="lambda repressor-like DNA-binding domains"/>
    <property type="match status" value="1"/>
</dbReference>
<sequence>MNKSLNAKSIQAIGMRLREEREKKQLTQPRLADLANIGHAQITRIERGVGNPTMNTLLQLARAMEISVHKLIPPDL</sequence>
<dbReference type="GO" id="GO:0003700">
    <property type="term" value="F:DNA-binding transcription factor activity"/>
    <property type="evidence" value="ECO:0007669"/>
    <property type="project" value="TreeGrafter"/>
</dbReference>
<evidence type="ECO:0000313" key="3">
    <source>
        <dbReference type="EMBL" id="SDH15539.1"/>
    </source>
</evidence>
<dbReference type="GO" id="GO:0005829">
    <property type="term" value="C:cytosol"/>
    <property type="evidence" value="ECO:0007669"/>
    <property type="project" value="TreeGrafter"/>
</dbReference>
<keyword evidence="4" id="KW-1185">Reference proteome</keyword>
<dbReference type="SMART" id="SM00530">
    <property type="entry name" value="HTH_XRE"/>
    <property type="match status" value="1"/>
</dbReference>
<dbReference type="SUPFAM" id="SSF47413">
    <property type="entry name" value="lambda repressor-like DNA-binding domains"/>
    <property type="match status" value="1"/>
</dbReference>
<keyword evidence="1" id="KW-0238">DNA-binding</keyword>
<dbReference type="EMBL" id="FNCG01000007">
    <property type="protein sequence ID" value="SDH15539.1"/>
    <property type="molecule type" value="Genomic_DNA"/>
</dbReference>
<keyword evidence="3" id="KW-0808">Transferase</keyword>
<dbReference type="CDD" id="cd00093">
    <property type="entry name" value="HTH_XRE"/>
    <property type="match status" value="1"/>
</dbReference>
<reference evidence="4" key="1">
    <citation type="submission" date="2016-10" db="EMBL/GenBank/DDBJ databases">
        <authorList>
            <person name="Varghese N."/>
            <person name="Submissions S."/>
        </authorList>
    </citation>
    <scope>NUCLEOTIDE SEQUENCE [LARGE SCALE GENOMIC DNA]</scope>
    <source>
        <strain evidence="4">Gh-67</strain>
    </source>
</reference>